<feature type="domain" description="Glycosyltransferase 61 catalytic" evidence="1">
    <location>
        <begin position="174"/>
        <end position="359"/>
    </location>
</feature>
<dbReference type="Proteomes" id="UP000322545">
    <property type="component" value="Unassembled WGS sequence"/>
</dbReference>
<keyword evidence="3" id="KW-1185">Reference proteome</keyword>
<organism evidence="2 3">
    <name type="scientific">Roseovarius litoreus</name>
    <dbReference type="NCBI Taxonomy" id="1155722"/>
    <lineage>
        <taxon>Bacteria</taxon>
        <taxon>Pseudomonadati</taxon>
        <taxon>Pseudomonadota</taxon>
        <taxon>Alphaproteobacteria</taxon>
        <taxon>Rhodobacterales</taxon>
        <taxon>Roseobacteraceae</taxon>
        <taxon>Roseovarius</taxon>
    </lineage>
</organism>
<dbReference type="InterPro" id="IPR049625">
    <property type="entry name" value="Glyco_transf_61_cat"/>
</dbReference>
<evidence type="ECO:0000313" key="3">
    <source>
        <dbReference type="Proteomes" id="UP000322545"/>
    </source>
</evidence>
<evidence type="ECO:0000259" key="1">
    <source>
        <dbReference type="Pfam" id="PF04577"/>
    </source>
</evidence>
<reference evidence="2 3" key="1">
    <citation type="submission" date="2016-11" db="EMBL/GenBank/DDBJ databases">
        <authorList>
            <person name="Varghese N."/>
            <person name="Submissions S."/>
        </authorList>
    </citation>
    <scope>NUCLEOTIDE SEQUENCE [LARGE SCALE GENOMIC DNA]</scope>
    <source>
        <strain evidence="2 3">DSM 28249</strain>
    </source>
</reference>
<sequence length="426" mass="48410">MFNFLVRKYQRKTYKLCVRSLARFFTYEADEGDFRWYHHLFLKLASFPSQGFRHWHIHGALELSKPVADLAPEEAYESRAPTPVGKDSAVHDGVFPPIKARQLDNIAASALSSSFLKSKTVYVPDYYLGKKGPVIADGNVLFWYGVHGEGLVHEGPRHPQPKGIKVFGMGANNWYHWLLDILPSAYLAQSLPDRFKTYPLIVPQAALDMPQFRESVELFKGTRELIGIDTDLYDFEDLISIDPILHEPINMRPGYWPETSDYSFNPRVLMAYRQDILDKLHISEPTGPTRLFLARGNDRRPYNQDELLSIAEARGFEAVYPELLSFREQVALFAGARFIMGPSGAAFANSLFCTPGCRLLSWLVPQYSGFCSYSNIASTVGTELRYLFGNHTTPIHSTFDAFRATYTIDVAEFETALDRMLNADDF</sequence>
<accession>A0A1M7A0T6</accession>
<dbReference type="Pfam" id="PF04577">
    <property type="entry name" value="Glyco_transf_61"/>
    <property type="match status" value="1"/>
</dbReference>
<dbReference type="GO" id="GO:0016757">
    <property type="term" value="F:glycosyltransferase activity"/>
    <property type="evidence" value="ECO:0007669"/>
    <property type="project" value="InterPro"/>
</dbReference>
<proteinExistence type="predicted"/>
<name>A0A1M7A0T6_9RHOB</name>
<gene>
    <name evidence="2" type="ORF">SAMN05443432_101249</name>
</gene>
<dbReference type="RefSeq" id="WP_149777845.1">
    <property type="nucleotide sequence ID" value="NZ_FRCB01000001.1"/>
</dbReference>
<dbReference type="AlphaFoldDB" id="A0A1M7A0T6"/>
<protein>
    <recommendedName>
        <fullName evidence="1">Glycosyltransferase 61 catalytic domain-containing protein</fullName>
    </recommendedName>
</protein>
<dbReference type="EMBL" id="FRCB01000001">
    <property type="protein sequence ID" value="SHL36153.1"/>
    <property type="molecule type" value="Genomic_DNA"/>
</dbReference>
<evidence type="ECO:0000313" key="2">
    <source>
        <dbReference type="EMBL" id="SHL36153.1"/>
    </source>
</evidence>